<dbReference type="SUPFAM" id="SSF48371">
    <property type="entry name" value="ARM repeat"/>
    <property type="match status" value="1"/>
</dbReference>
<protein>
    <recommendedName>
        <fullName evidence="3">HEAT repeat protein</fullName>
    </recommendedName>
</protein>
<proteinExistence type="predicted"/>
<reference evidence="1 2" key="1">
    <citation type="submission" date="2020-08" db="EMBL/GenBank/DDBJ databases">
        <title>Genomic Encyclopedia of Type Strains, Phase III (KMG-III): the genomes of soil and plant-associated and newly described type strains.</title>
        <authorList>
            <person name="Whitman W."/>
        </authorList>
    </citation>
    <scope>NUCLEOTIDE SEQUENCE [LARGE SCALE GENOMIC DNA]</scope>
    <source>
        <strain evidence="1 2">CECT 8960</strain>
    </source>
</reference>
<organism evidence="1 2">
    <name type="scientific">Actinophytocola algeriensis</name>
    <dbReference type="NCBI Taxonomy" id="1768010"/>
    <lineage>
        <taxon>Bacteria</taxon>
        <taxon>Bacillati</taxon>
        <taxon>Actinomycetota</taxon>
        <taxon>Actinomycetes</taxon>
        <taxon>Pseudonocardiales</taxon>
        <taxon>Pseudonocardiaceae</taxon>
    </lineage>
</organism>
<sequence>MVRELATREVLRRSALDHADHIVPLLQRIELRGRGADVLPSYLRALVTEHGEAGVWARLRGCADLAVRRAAFRHSFDSGLIGPRDAVVSFPDEGDQVVRRQLIRVIADAATPEDIARVLLRGRSAEGRVAGLVKLTAEELDPADVERLLVDPSVLVRLWARRRRQEMGHDPATTYAAVARSTATPAVRARAYTGLGETGSPVVREEILDLVQSAEPALRKVGLSLLRDVATAEDVPLLLRLVGSEHSRVARLAGEVLTNCPGLWSLPDLAPLKQAADPELRRRAWWLHRRHGGWEAVIADLELVRDTDPHVAALARQPVPPMYFTPTSARKQRIAELLADAPLSRGRRLSIAMAAGLDL</sequence>
<name>A0A7W7VDB1_9PSEU</name>
<evidence type="ECO:0000313" key="2">
    <source>
        <dbReference type="Proteomes" id="UP000520767"/>
    </source>
</evidence>
<evidence type="ECO:0008006" key="3">
    <source>
        <dbReference type="Google" id="ProtNLM"/>
    </source>
</evidence>
<comment type="caution">
    <text evidence="1">The sequence shown here is derived from an EMBL/GenBank/DDBJ whole genome shotgun (WGS) entry which is preliminary data.</text>
</comment>
<accession>A0A7W7VDB1</accession>
<dbReference type="Pfam" id="PF13646">
    <property type="entry name" value="HEAT_2"/>
    <property type="match status" value="1"/>
</dbReference>
<dbReference type="EMBL" id="JACHJQ010000002">
    <property type="protein sequence ID" value="MBB4905909.1"/>
    <property type="molecule type" value="Genomic_DNA"/>
</dbReference>
<evidence type="ECO:0000313" key="1">
    <source>
        <dbReference type="EMBL" id="MBB4905909.1"/>
    </source>
</evidence>
<dbReference type="RefSeq" id="WP_192772841.1">
    <property type="nucleotide sequence ID" value="NZ_JACHJQ010000002.1"/>
</dbReference>
<keyword evidence="2" id="KW-1185">Reference proteome</keyword>
<dbReference type="Proteomes" id="UP000520767">
    <property type="component" value="Unassembled WGS sequence"/>
</dbReference>
<dbReference type="Gene3D" id="1.25.10.10">
    <property type="entry name" value="Leucine-rich Repeat Variant"/>
    <property type="match status" value="1"/>
</dbReference>
<gene>
    <name evidence="1" type="ORF">FHR82_002126</name>
</gene>
<dbReference type="InterPro" id="IPR011989">
    <property type="entry name" value="ARM-like"/>
</dbReference>
<dbReference type="AlphaFoldDB" id="A0A7W7VDB1"/>
<dbReference type="InterPro" id="IPR016024">
    <property type="entry name" value="ARM-type_fold"/>
</dbReference>